<proteinExistence type="predicted"/>
<dbReference type="AlphaFoldDB" id="J7K6V1"/>
<dbReference type="EMBL" id="JX402620">
    <property type="protein sequence ID" value="AFQ93801.1"/>
    <property type="molecule type" value="Genomic_DNA"/>
</dbReference>
<name>J7K6V1_9CHLO</name>
<keyword evidence="1" id="KW-0150">Chloroplast</keyword>
<reference evidence="1" key="1">
    <citation type="journal article" date="2012" name="Eukaryot. Cell">
        <title>Complete Mitochondrial and Plastid Genomes of the Green Microalga Trebouxiophyceae sp. Strain MX-AZ01 Isolated from a Highly Acidic Geothermal Lake.</title>
        <authorList>
            <person name="Servin-Garciduenas L.E."/>
            <person name="Martinez-Romero E."/>
        </authorList>
    </citation>
    <scope>NUCLEOTIDE SEQUENCE</scope>
    <source>
        <strain evidence="1">MX-AZ01</strain>
    </source>
</reference>
<accession>J7K6V1</accession>
<sequence>MEISSARNRIRRDLLPALRVLFNPDIDNTLSRSSGVLSTEQLYIERIVSRLNRAITLTRPMPRARSYGVPIAIKRAMARHWLQDGRSYHQSEIRFSSIEGVLQQVNEDSIHSFPIVGG</sequence>
<dbReference type="SUPFAM" id="SSF82829">
    <property type="entry name" value="MesJ substrate recognition domain-like"/>
    <property type="match status" value="1"/>
</dbReference>
<protein>
    <submittedName>
        <fullName evidence="1">Uncharacterized protein</fullName>
    </submittedName>
</protein>
<geneLocation type="chloroplast" evidence="1"/>
<gene>
    <name evidence="1" type="primary">orf003</name>
</gene>
<evidence type="ECO:0000313" key="1">
    <source>
        <dbReference type="EMBL" id="AFQ93801.1"/>
    </source>
</evidence>
<organism evidence="1">
    <name type="scientific">Trebouxiophyceae sp. MX-AZ01</name>
    <dbReference type="NCBI Taxonomy" id="1208065"/>
    <lineage>
        <taxon>Eukaryota</taxon>
        <taxon>Viridiplantae</taxon>
        <taxon>Chlorophyta</taxon>
        <taxon>core chlorophytes</taxon>
        <taxon>Trebouxiophyceae</taxon>
    </lineage>
</organism>
<keyword evidence="1" id="KW-0934">Plastid</keyword>
<dbReference type="GeneID" id="13543499"/>
<dbReference type="RefSeq" id="YP_006666446.1">
    <property type="nucleotide sequence ID" value="NC_018569.1"/>
</dbReference>